<proteinExistence type="predicted"/>
<evidence type="ECO:0000256" key="2">
    <source>
        <dbReference type="SAM" id="Phobius"/>
    </source>
</evidence>
<feature type="coiled-coil region" evidence="1">
    <location>
        <begin position="3"/>
        <end position="30"/>
    </location>
</feature>
<sequence>MELDEIKNSWNELNQRLEKTEVLNKRLINEMLNTRHQSAKDKLMRFEVAFLILCIVFSGFVMTLFFTGVYSVSMVILMEAVFILCGIWQVYKIYLLNRMQIDTCSTTELLQKAIRYKVLTRMRTVVGLIAIIPILVLFVLFNKGLHNTAEMTGFIVGAGVGLSIGLLLFFKKMKDIDSLIKSYKDLKDFDNE</sequence>
<comment type="caution">
    <text evidence="3">The sequence shown here is derived from an EMBL/GenBank/DDBJ whole genome shotgun (WGS) entry which is preliminary data.</text>
</comment>
<keyword evidence="4" id="KW-1185">Reference proteome</keyword>
<protein>
    <submittedName>
        <fullName evidence="3">Uncharacterized protein</fullName>
    </submittedName>
</protein>
<feature type="transmembrane region" description="Helical" evidence="2">
    <location>
        <begin position="125"/>
        <end position="145"/>
    </location>
</feature>
<dbReference type="STRING" id="681398.PJIAN_4526"/>
<feature type="transmembrane region" description="Helical" evidence="2">
    <location>
        <begin position="48"/>
        <end position="66"/>
    </location>
</feature>
<dbReference type="RefSeq" id="WP_068705676.1">
    <property type="nucleotide sequence ID" value="NZ_BDCR01000004.1"/>
</dbReference>
<keyword evidence="2" id="KW-1133">Transmembrane helix</keyword>
<dbReference type="OrthoDB" id="1097895at2"/>
<dbReference type="AlphaFoldDB" id="A0A161M608"/>
<feature type="transmembrane region" description="Helical" evidence="2">
    <location>
        <begin position="151"/>
        <end position="170"/>
    </location>
</feature>
<reference evidence="4" key="1">
    <citation type="submission" date="2016-04" db="EMBL/GenBank/DDBJ databases">
        <title>Draft genome sequence of Paludibacter jiangxiensis strain NM7.</title>
        <authorList>
            <person name="Qiu Y."/>
            <person name="Matsuura N."/>
            <person name="Ohashi A."/>
            <person name="Tourlousse M.D."/>
            <person name="Sekiguchi Y."/>
        </authorList>
    </citation>
    <scope>NUCLEOTIDE SEQUENCE [LARGE SCALE GENOMIC DNA]</scope>
    <source>
        <strain evidence="4">NM7</strain>
    </source>
</reference>
<name>A0A161M608_9BACT</name>
<keyword evidence="2" id="KW-0472">Membrane</keyword>
<evidence type="ECO:0000313" key="3">
    <source>
        <dbReference type="EMBL" id="GAT63983.1"/>
    </source>
</evidence>
<evidence type="ECO:0000256" key="1">
    <source>
        <dbReference type="SAM" id="Coils"/>
    </source>
</evidence>
<gene>
    <name evidence="3" type="ORF">PJIAN_4526</name>
</gene>
<dbReference type="EMBL" id="BDCR01000004">
    <property type="protein sequence ID" value="GAT63983.1"/>
    <property type="molecule type" value="Genomic_DNA"/>
</dbReference>
<keyword evidence="1" id="KW-0175">Coiled coil</keyword>
<evidence type="ECO:0000313" key="4">
    <source>
        <dbReference type="Proteomes" id="UP000076586"/>
    </source>
</evidence>
<accession>A0A161M608</accession>
<dbReference type="Proteomes" id="UP000076586">
    <property type="component" value="Unassembled WGS sequence"/>
</dbReference>
<organism evidence="3 4">
    <name type="scientific">Paludibacter jiangxiensis</name>
    <dbReference type="NCBI Taxonomy" id="681398"/>
    <lineage>
        <taxon>Bacteria</taxon>
        <taxon>Pseudomonadati</taxon>
        <taxon>Bacteroidota</taxon>
        <taxon>Bacteroidia</taxon>
        <taxon>Bacteroidales</taxon>
        <taxon>Paludibacteraceae</taxon>
        <taxon>Paludibacter</taxon>
    </lineage>
</organism>
<reference evidence="4" key="2">
    <citation type="journal article" date="2017" name="Genome Announc.">
        <title>Draft genome sequence of Paludibacter jiangxiensis NM7(T), a propionate-producing fermentative bacterium.</title>
        <authorList>
            <person name="Qiu Y.-L."/>
            <person name="Tourlousse D.M."/>
            <person name="Matsuura N."/>
            <person name="Ohashi A."/>
            <person name="Sekiguchi Y."/>
        </authorList>
    </citation>
    <scope>NUCLEOTIDE SEQUENCE [LARGE SCALE GENOMIC DNA]</scope>
    <source>
        <strain evidence="4">NM7</strain>
    </source>
</reference>
<keyword evidence="2" id="KW-0812">Transmembrane</keyword>
<feature type="transmembrane region" description="Helical" evidence="2">
    <location>
        <begin position="72"/>
        <end position="91"/>
    </location>
</feature>